<protein>
    <submittedName>
        <fullName evidence="1">Uncharacterized protein</fullName>
    </submittedName>
</protein>
<dbReference type="EMBL" id="CAJOBI010334535">
    <property type="protein sequence ID" value="CAF5203885.1"/>
    <property type="molecule type" value="Genomic_DNA"/>
</dbReference>
<accession>A0A8S3IQE4</accession>
<sequence>MPNNCSTLIQRKQNILHKILRSNSEGKIQN</sequence>
<dbReference type="Proteomes" id="UP000676336">
    <property type="component" value="Unassembled WGS sequence"/>
</dbReference>
<reference evidence="1" key="1">
    <citation type="submission" date="2021-02" db="EMBL/GenBank/DDBJ databases">
        <authorList>
            <person name="Nowell W R."/>
        </authorList>
    </citation>
    <scope>NUCLEOTIDE SEQUENCE</scope>
</reference>
<dbReference type="AlphaFoldDB" id="A0A8S3IQE4"/>
<evidence type="ECO:0000313" key="1">
    <source>
        <dbReference type="EMBL" id="CAF5203885.1"/>
    </source>
</evidence>
<comment type="caution">
    <text evidence="1">The sequence shown here is derived from an EMBL/GenBank/DDBJ whole genome shotgun (WGS) entry which is preliminary data.</text>
</comment>
<proteinExistence type="predicted"/>
<gene>
    <name evidence="1" type="ORF">SMN809_LOCUS76312</name>
</gene>
<evidence type="ECO:0000313" key="2">
    <source>
        <dbReference type="Proteomes" id="UP000676336"/>
    </source>
</evidence>
<feature type="non-terminal residue" evidence="1">
    <location>
        <position position="30"/>
    </location>
</feature>
<organism evidence="1 2">
    <name type="scientific">Rotaria magnacalcarata</name>
    <dbReference type="NCBI Taxonomy" id="392030"/>
    <lineage>
        <taxon>Eukaryota</taxon>
        <taxon>Metazoa</taxon>
        <taxon>Spiralia</taxon>
        <taxon>Gnathifera</taxon>
        <taxon>Rotifera</taxon>
        <taxon>Eurotatoria</taxon>
        <taxon>Bdelloidea</taxon>
        <taxon>Philodinida</taxon>
        <taxon>Philodinidae</taxon>
        <taxon>Rotaria</taxon>
    </lineage>
</organism>
<name>A0A8S3IQE4_9BILA</name>